<dbReference type="InParanoid" id="A0A5Q0BRC5"/>
<reference evidence="1 2" key="1">
    <citation type="submission" date="2019-09" db="EMBL/GenBank/DDBJ databases">
        <title>Ecophysiology of the spiral-shaped methanotroph Methylospira mobilis as revealed by the complete genome sequence.</title>
        <authorList>
            <person name="Oshkin I.Y."/>
            <person name="Dedysh S.N."/>
            <person name="Miroshnikov K."/>
            <person name="Danilova O.V."/>
            <person name="Hakobyan A."/>
            <person name="Liesack W."/>
        </authorList>
    </citation>
    <scope>NUCLEOTIDE SEQUENCE [LARGE SCALE GENOMIC DNA]</scope>
    <source>
        <strain evidence="1 2">Shm1</strain>
    </source>
</reference>
<dbReference type="RefSeq" id="WP_153250590.1">
    <property type="nucleotide sequence ID" value="NZ_CP044205.1"/>
</dbReference>
<evidence type="ECO:0000313" key="2">
    <source>
        <dbReference type="Proteomes" id="UP000325755"/>
    </source>
</evidence>
<name>A0A5Q0BRC5_9GAMM</name>
<dbReference type="KEGG" id="mmob:F6R98_20000"/>
<gene>
    <name evidence="1" type="ORF">F6R98_20000</name>
</gene>
<dbReference type="OrthoDB" id="6615103at2"/>
<dbReference type="AlphaFoldDB" id="A0A5Q0BRC5"/>
<proteinExistence type="predicted"/>
<sequence length="74" mass="8549">MTIEQITTRRAAELLQTTSHAMRIRLFRSGSYYGILPEKLPNGRLMWPGNIRERLIEARKEAARAYETALMQGN</sequence>
<evidence type="ECO:0008006" key="3">
    <source>
        <dbReference type="Google" id="ProtNLM"/>
    </source>
</evidence>
<keyword evidence="2" id="KW-1185">Reference proteome</keyword>
<dbReference type="Proteomes" id="UP000325755">
    <property type="component" value="Chromosome"/>
</dbReference>
<accession>A0A5Q0BRC5</accession>
<organism evidence="1 2">
    <name type="scientific">Candidatus Methylospira mobilis</name>
    <dbReference type="NCBI Taxonomy" id="1808979"/>
    <lineage>
        <taxon>Bacteria</taxon>
        <taxon>Pseudomonadati</taxon>
        <taxon>Pseudomonadota</taxon>
        <taxon>Gammaproteobacteria</taxon>
        <taxon>Methylococcales</taxon>
        <taxon>Methylococcaceae</taxon>
        <taxon>Candidatus Methylospira</taxon>
    </lineage>
</organism>
<protein>
    <recommendedName>
        <fullName evidence="3">DNA-binding protein</fullName>
    </recommendedName>
</protein>
<evidence type="ECO:0000313" key="1">
    <source>
        <dbReference type="EMBL" id="QFY44627.1"/>
    </source>
</evidence>
<dbReference type="EMBL" id="CP044205">
    <property type="protein sequence ID" value="QFY44627.1"/>
    <property type="molecule type" value="Genomic_DNA"/>
</dbReference>